<comment type="subcellular location">
    <subcellularLocation>
        <location evidence="1">Cell outer membrane</location>
    </subcellularLocation>
</comment>
<sequence>MNARITIKRGLWVLLSIGIWMPEVGRAQSGWTVEECMRYAVEHNFRIRNRRLDSKMARTDVAAGYGDFLPSIQITGASGKREGRSVDPRTNQYTSESFLENSFGLNLSLSLFEGFARINRLQFYKLNGKMSAFTEKMEENGVAFRVLEAFYCYCFDEKLYELAMKQRKQSERYYEQMLAYIDLGLRSRSDLQEVKARLQADIYQETVKSNNCRLSLLTLKELMGLKDTDTLSVCVADGQGTPDASLSLSLDDLCASAESSLPEFNVMKMREEASHELVAVACGSLWPSVRMEFNLGSGYYDTEKEESGKTVPFCEQWNNNKSRYIGVCVSLPLFDGLSRLKNIRKEKLRLQQVRNENEQQRLSLYKEMHDAYFSFRATSDERLRADEQLRAAAITWEESEEKWKEGMVSVFELLEKRNRYMQAKAEVVRTGLQHDLKSRMVRFYQAGTFLE</sequence>
<dbReference type="InterPro" id="IPR051906">
    <property type="entry name" value="TolC-like"/>
</dbReference>
<evidence type="ECO:0000313" key="8">
    <source>
        <dbReference type="EMBL" id="TGY09747.1"/>
    </source>
</evidence>
<evidence type="ECO:0000313" key="9">
    <source>
        <dbReference type="Proteomes" id="UP000310532"/>
    </source>
</evidence>
<keyword evidence="9" id="KW-1185">Reference proteome</keyword>
<evidence type="ECO:0000256" key="1">
    <source>
        <dbReference type="ARBA" id="ARBA00004442"/>
    </source>
</evidence>
<accession>A0A4S2B6B3</accession>
<comment type="caution">
    <text evidence="8">The sequence shown here is derived from an EMBL/GenBank/DDBJ whole genome shotgun (WGS) entry which is preliminary data.</text>
</comment>
<keyword evidence="4" id="KW-1134">Transmembrane beta strand</keyword>
<keyword evidence="7" id="KW-0998">Cell outer membrane</keyword>
<dbReference type="Proteomes" id="UP000310532">
    <property type="component" value="Unassembled WGS sequence"/>
</dbReference>
<dbReference type="GO" id="GO:0015562">
    <property type="term" value="F:efflux transmembrane transporter activity"/>
    <property type="evidence" value="ECO:0007669"/>
    <property type="project" value="InterPro"/>
</dbReference>
<dbReference type="GO" id="GO:0015288">
    <property type="term" value="F:porin activity"/>
    <property type="evidence" value="ECO:0007669"/>
    <property type="project" value="TreeGrafter"/>
</dbReference>
<comment type="similarity">
    <text evidence="2">Belongs to the outer membrane factor (OMF) (TC 1.B.17) family.</text>
</comment>
<dbReference type="GO" id="GO:1990281">
    <property type="term" value="C:efflux pump complex"/>
    <property type="evidence" value="ECO:0007669"/>
    <property type="project" value="TreeGrafter"/>
</dbReference>
<evidence type="ECO:0000256" key="7">
    <source>
        <dbReference type="ARBA" id="ARBA00023237"/>
    </source>
</evidence>
<gene>
    <name evidence="8" type="ORF">E5355_00840</name>
</gene>
<proteinExistence type="inferred from homology"/>
<dbReference type="EMBL" id="SRYZ01000001">
    <property type="protein sequence ID" value="TGY09747.1"/>
    <property type="molecule type" value="Genomic_DNA"/>
</dbReference>
<dbReference type="InterPro" id="IPR003423">
    <property type="entry name" value="OMP_efflux"/>
</dbReference>
<evidence type="ECO:0000256" key="3">
    <source>
        <dbReference type="ARBA" id="ARBA00022448"/>
    </source>
</evidence>
<dbReference type="RefSeq" id="WP_136008773.1">
    <property type="nucleotide sequence ID" value="NZ_SRYZ01000001.1"/>
</dbReference>
<dbReference type="PANTHER" id="PTHR30026">
    <property type="entry name" value="OUTER MEMBRANE PROTEIN TOLC"/>
    <property type="match status" value="1"/>
</dbReference>
<dbReference type="Gene3D" id="1.20.1600.10">
    <property type="entry name" value="Outer membrane efflux proteins (OEP)"/>
    <property type="match status" value="1"/>
</dbReference>
<evidence type="ECO:0000256" key="5">
    <source>
        <dbReference type="ARBA" id="ARBA00022692"/>
    </source>
</evidence>
<evidence type="ECO:0000256" key="4">
    <source>
        <dbReference type="ARBA" id="ARBA00022452"/>
    </source>
</evidence>
<dbReference type="AlphaFoldDB" id="A0A4S2B6B3"/>
<dbReference type="SUPFAM" id="SSF56954">
    <property type="entry name" value="Outer membrane efflux proteins (OEP)"/>
    <property type="match status" value="1"/>
</dbReference>
<keyword evidence="6" id="KW-0472">Membrane</keyword>
<dbReference type="GO" id="GO:0009279">
    <property type="term" value="C:cell outer membrane"/>
    <property type="evidence" value="ECO:0007669"/>
    <property type="project" value="UniProtKB-SubCell"/>
</dbReference>
<protein>
    <submittedName>
        <fullName evidence="8">TolC family protein</fullName>
    </submittedName>
</protein>
<dbReference type="Pfam" id="PF02321">
    <property type="entry name" value="OEP"/>
    <property type="match status" value="2"/>
</dbReference>
<reference evidence="8 9" key="1">
    <citation type="submission" date="2019-04" db="EMBL/GenBank/DDBJ databases">
        <title>Microbes associate with the intestines of laboratory mice.</title>
        <authorList>
            <person name="Navarre W."/>
            <person name="Wong E."/>
            <person name="Huang K."/>
            <person name="Tropini C."/>
            <person name="Ng K."/>
            <person name="Yu B."/>
        </authorList>
    </citation>
    <scope>NUCLEOTIDE SEQUENCE [LARGE SCALE GENOMIC DNA]</scope>
    <source>
        <strain evidence="8 9">NM69_E16B</strain>
    </source>
</reference>
<evidence type="ECO:0000256" key="2">
    <source>
        <dbReference type="ARBA" id="ARBA00007613"/>
    </source>
</evidence>
<keyword evidence="3" id="KW-0813">Transport</keyword>
<dbReference type="PANTHER" id="PTHR30026:SF20">
    <property type="entry name" value="OUTER MEMBRANE PROTEIN TOLC"/>
    <property type="match status" value="1"/>
</dbReference>
<evidence type="ECO:0000256" key="6">
    <source>
        <dbReference type="ARBA" id="ARBA00023136"/>
    </source>
</evidence>
<name>A0A4S2B6B3_9BACE</name>
<keyword evidence="5" id="KW-0812">Transmembrane</keyword>
<organism evidence="8 9">
    <name type="scientific">Bacteroides muris</name>
    <name type="common">ex Afrizal et al. 2022</name>
    <dbReference type="NCBI Taxonomy" id="2516960"/>
    <lineage>
        <taxon>Bacteria</taxon>
        <taxon>Pseudomonadati</taxon>
        <taxon>Bacteroidota</taxon>
        <taxon>Bacteroidia</taxon>
        <taxon>Bacteroidales</taxon>
        <taxon>Bacteroidaceae</taxon>
        <taxon>Bacteroides</taxon>
    </lineage>
</organism>